<organism evidence="6 7">
    <name type="scientific">Novosphingobium humi</name>
    <dbReference type="NCBI Taxonomy" id="2282397"/>
    <lineage>
        <taxon>Bacteria</taxon>
        <taxon>Pseudomonadati</taxon>
        <taxon>Pseudomonadota</taxon>
        <taxon>Alphaproteobacteria</taxon>
        <taxon>Sphingomonadales</taxon>
        <taxon>Sphingomonadaceae</taxon>
        <taxon>Novosphingobium</taxon>
    </lineage>
</organism>
<evidence type="ECO:0000256" key="3">
    <source>
        <dbReference type="ARBA" id="ARBA00023125"/>
    </source>
</evidence>
<dbReference type="InterPro" id="IPR013762">
    <property type="entry name" value="Integrase-like_cat_sf"/>
</dbReference>
<geneLocation type="plasmid" evidence="6 7">
    <name>unnamed1</name>
</geneLocation>
<protein>
    <submittedName>
        <fullName evidence="6">Site-specific integrase</fullName>
    </submittedName>
</protein>
<name>A0ABY7U169_9SPHN</name>
<keyword evidence="6" id="KW-0614">Plasmid</keyword>
<keyword evidence="3" id="KW-0238">DNA-binding</keyword>
<dbReference type="InterPro" id="IPR010998">
    <property type="entry name" value="Integrase_recombinase_N"/>
</dbReference>
<proteinExistence type="inferred from homology"/>
<dbReference type="Gene3D" id="1.10.150.130">
    <property type="match status" value="1"/>
</dbReference>
<dbReference type="InterPro" id="IPR050808">
    <property type="entry name" value="Phage_Integrase"/>
</dbReference>
<dbReference type="RefSeq" id="WP_273619535.1">
    <property type="nucleotide sequence ID" value="NZ_CP117418.1"/>
</dbReference>
<dbReference type="Gene3D" id="1.10.443.10">
    <property type="entry name" value="Intergrase catalytic core"/>
    <property type="match status" value="1"/>
</dbReference>
<evidence type="ECO:0000256" key="2">
    <source>
        <dbReference type="ARBA" id="ARBA00022908"/>
    </source>
</evidence>
<dbReference type="Pfam" id="PF00589">
    <property type="entry name" value="Phage_integrase"/>
    <property type="match status" value="1"/>
</dbReference>
<keyword evidence="2" id="KW-0229">DNA integration</keyword>
<feature type="domain" description="Tyr recombinase" evidence="5">
    <location>
        <begin position="209"/>
        <end position="380"/>
    </location>
</feature>
<dbReference type="PROSITE" id="PS51898">
    <property type="entry name" value="TYR_RECOMBINASE"/>
    <property type="match status" value="1"/>
</dbReference>
<reference evidence="6 7" key="1">
    <citation type="submission" date="2023-02" db="EMBL/GenBank/DDBJ databases">
        <title>Genome sequence of Novosphingobium humi KACC 19094.</title>
        <authorList>
            <person name="Kim S."/>
            <person name="Heo J."/>
            <person name="Kwon S.-W."/>
        </authorList>
    </citation>
    <scope>NUCLEOTIDE SEQUENCE [LARGE SCALE GENOMIC DNA]</scope>
    <source>
        <strain evidence="6 7">KACC 19094</strain>
        <plasmid evidence="6 7">unnamed1</plasmid>
    </source>
</reference>
<accession>A0ABY7U169</accession>
<dbReference type="InterPro" id="IPR002104">
    <property type="entry name" value="Integrase_catalytic"/>
</dbReference>
<dbReference type="PANTHER" id="PTHR30629:SF2">
    <property type="entry name" value="PROPHAGE INTEGRASE INTS-RELATED"/>
    <property type="match status" value="1"/>
</dbReference>
<keyword evidence="7" id="KW-1185">Reference proteome</keyword>
<dbReference type="Proteomes" id="UP001218231">
    <property type="component" value="Plasmid unnamed1"/>
</dbReference>
<dbReference type="InterPro" id="IPR011010">
    <property type="entry name" value="DNA_brk_join_enz"/>
</dbReference>
<evidence type="ECO:0000313" key="7">
    <source>
        <dbReference type="Proteomes" id="UP001218231"/>
    </source>
</evidence>
<dbReference type="PANTHER" id="PTHR30629">
    <property type="entry name" value="PROPHAGE INTEGRASE"/>
    <property type="match status" value="1"/>
</dbReference>
<dbReference type="EMBL" id="CP117418">
    <property type="protein sequence ID" value="WCT79258.1"/>
    <property type="molecule type" value="Genomic_DNA"/>
</dbReference>
<dbReference type="CDD" id="cd00796">
    <property type="entry name" value="INT_Rci_Hp1_C"/>
    <property type="match status" value="1"/>
</dbReference>
<dbReference type="SUPFAM" id="SSF56349">
    <property type="entry name" value="DNA breaking-rejoining enzymes"/>
    <property type="match status" value="1"/>
</dbReference>
<dbReference type="InterPro" id="IPR038488">
    <property type="entry name" value="Integrase_DNA-bd_sf"/>
</dbReference>
<evidence type="ECO:0000256" key="4">
    <source>
        <dbReference type="ARBA" id="ARBA00023172"/>
    </source>
</evidence>
<dbReference type="Gene3D" id="3.30.160.390">
    <property type="entry name" value="Integrase, DNA-binding domain"/>
    <property type="match status" value="1"/>
</dbReference>
<evidence type="ECO:0000259" key="5">
    <source>
        <dbReference type="PROSITE" id="PS51898"/>
    </source>
</evidence>
<sequence>MNALTLTELVTEELAVLGATFDRAPDRPARLTQWCARLPGFGTRCYANGRKAYVVQAAMEGRTRTVTIADSRVITEAHARGIARRVLLRVQTGENPADAKTRSKAMPVFSAFLVRYWANASAGWKASTLDRNRYYRTHLVTAFPRRHLDAITPGDVRKWFAKVTRTAGPAAGNRSFELMLSLFRKAEEWGELPSGSNPCHGIKRNRLRKHECLLSAEELTRLGQALDLEAETCPKEVAALRLIILTGCRKSEICNLTWDEVRGRRLLLHDAKTGPRTVWLGKEAQAILDGIEHHPMHDEVFWTEGGQLNINQLDGCYYRVRRAAGLDHVRLHDLRHNFASHAASMSETLPMIAKLLGHADIKMAARYAHLDDASVLEACEAIGAALRMVLV</sequence>
<evidence type="ECO:0000256" key="1">
    <source>
        <dbReference type="ARBA" id="ARBA00008857"/>
    </source>
</evidence>
<gene>
    <name evidence="6" type="ORF">PQ457_19855</name>
</gene>
<keyword evidence="4" id="KW-0233">DNA recombination</keyword>
<evidence type="ECO:0000313" key="6">
    <source>
        <dbReference type="EMBL" id="WCT79258.1"/>
    </source>
</evidence>
<comment type="similarity">
    <text evidence="1">Belongs to the 'phage' integrase family.</text>
</comment>